<keyword evidence="1" id="KW-0175">Coiled coil</keyword>
<dbReference type="EMBL" id="GITU01006905">
    <property type="protein sequence ID" value="MBC1175608.1"/>
    <property type="molecule type" value="Transcribed_RNA"/>
</dbReference>
<dbReference type="GO" id="GO:0007165">
    <property type="term" value="P:signal transduction"/>
    <property type="evidence" value="ECO:0007669"/>
    <property type="project" value="InterPro"/>
</dbReference>
<feature type="compositionally biased region" description="Pro residues" evidence="2">
    <location>
        <begin position="256"/>
        <end position="268"/>
    </location>
</feature>
<reference evidence="4" key="2">
    <citation type="journal article" date="2020" name="BMC">
        <title>Leishmania infection induces a limited differential gene expression in the sand fly midgut.</title>
        <authorList>
            <person name="Coutinho-Abreu I.V."/>
            <person name="Serafim T.D."/>
            <person name="Meneses C."/>
            <person name="Kamhawi S."/>
            <person name="Oliveira F."/>
            <person name="Valenzuela J.G."/>
        </authorList>
    </citation>
    <scope>NUCLEOTIDE SEQUENCE</scope>
    <source>
        <strain evidence="4">Jacobina</strain>
        <tissue evidence="4">Midgut</tissue>
    </source>
</reference>
<dbReference type="CDD" id="cd16134">
    <property type="entry name" value="RA_RASSF8"/>
    <property type="match status" value="1"/>
</dbReference>
<evidence type="ECO:0000259" key="3">
    <source>
        <dbReference type="PROSITE" id="PS50200"/>
    </source>
</evidence>
<feature type="coiled-coil region" evidence="1">
    <location>
        <begin position="445"/>
        <end position="493"/>
    </location>
</feature>
<dbReference type="AlphaFoldDB" id="A0A1B0CS66"/>
<evidence type="ECO:0000256" key="1">
    <source>
        <dbReference type="SAM" id="Coils"/>
    </source>
</evidence>
<dbReference type="VEuPathDB" id="VectorBase:LLONM1_002727"/>
<dbReference type="SUPFAM" id="SSF54236">
    <property type="entry name" value="Ubiquitin-like"/>
    <property type="match status" value="1"/>
</dbReference>
<name>A0A1B0CS66_LUTLO</name>
<feature type="compositionally biased region" description="Low complexity" evidence="2">
    <location>
        <begin position="89"/>
        <end position="104"/>
    </location>
</feature>
<evidence type="ECO:0000313" key="6">
    <source>
        <dbReference type="Proteomes" id="UP000092461"/>
    </source>
</evidence>
<dbReference type="VEuPathDB" id="VectorBase:LLOJ007715"/>
<dbReference type="Proteomes" id="UP000092461">
    <property type="component" value="Unassembled WGS sequence"/>
</dbReference>
<dbReference type="SMART" id="SM00314">
    <property type="entry name" value="RA"/>
    <property type="match status" value="1"/>
</dbReference>
<feature type="compositionally biased region" description="Low complexity" evidence="2">
    <location>
        <begin position="112"/>
        <end position="121"/>
    </location>
</feature>
<protein>
    <submittedName>
        <fullName evidence="4">Putative cell growth/differentiation regulator</fullName>
    </submittedName>
</protein>
<dbReference type="Gene3D" id="3.10.20.90">
    <property type="entry name" value="Phosphatidylinositol 3-kinase Catalytic Subunit, Chain A, domain 1"/>
    <property type="match status" value="1"/>
</dbReference>
<dbReference type="InterPro" id="IPR000159">
    <property type="entry name" value="RA_dom"/>
</dbReference>
<dbReference type="PROSITE" id="PS50200">
    <property type="entry name" value="RA"/>
    <property type="match status" value="1"/>
</dbReference>
<organism evidence="5 6">
    <name type="scientific">Lutzomyia longipalpis</name>
    <name type="common">Sand fly</name>
    <dbReference type="NCBI Taxonomy" id="7200"/>
    <lineage>
        <taxon>Eukaryota</taxon>
        <taxon>Metazoa</taxon>
        <taxon>Ecdysozoa</taxon>
        <taxon>Arthropoda</taxon>
        <taxon>Hexapoda</taxon>
        <taxon>Insecta</taxon>
        <taxon>Pterygota</taxon>
        <taxon>Neoptera</taxon>
        <taxon>Endopterygota</taxon>
        <taxon>Diptera</taxon>
        <taxon>Nematocera</taxon>
        <taxon>Psychodoidea</taxon>
        <taxon>Psychodidae</taxon>
        <taxon>Lutzomyia</taxon>
        <taxon>Lutzomyia</taxon>
    </lineage>
</organism>
<reference evidence="5" key="3">
    <citation type="submission" date="2020-05" db="UniProtKB">
        <authorList>
            <consortium name="EnsemblMetazoa"/>
        </authorList>
    </citation>
    <scope>IDENTIFICATION</scope>
    <source>
        <strain evidence="5">Jacobina</strain>
    </source>
</reference>
<feature type="domain" description="Ras-associating" evidence="3">
    <location>
        <begin position="1"/>
        <end position="82"/>
    </location>
</feature>
<dbReference type="PANTHER" id="PTHR15286">
    <property type="entry name" value="RAS-ASSOCIATING DOMAIN CONTAINING PROTEIN"/>
    <property type="match status" value="1"/>
</dbReference>
<feature type="compositionally biased region" description="Basic and acidic residues" evidence="2">
    <location>
        <begin position="122"/>
        <end position="139"/>
    </location>
</feature>
<feature type="region of interest" description="Disordered" evidence="2">
    <location>
        <begin position="82"/>
        <end position="182"/>
    </location>
</feature>
<feature type="region of interest" description="Disordered" evidence="2">
    <location>
        <begin position="244"/>
        <end position="280"/>
    </location>
</feature>
<accession>A0A1B0CS66</accession>
<dbReference type="EnsemblMetazoa" id="LLOJ007715-RA">
    <property type="protein sequence ID" value="LLOJ007715-PA"/>
    <property type="gene ID" value="LLOJ007715"/>
</dbReference>
<dbReference type="InterPro" id="IPR033593">
    <property type="entry name" value="N-RASSF"/>
</dbReference>
<reference evidence="6" key="1">
    <citation type="submission" date="2012-05" db="EMBL/GenBank/DDBJ databases">
        <title>Whole Genome Assembly of Lutzomyia longipalpis.</title>
        <authorList>
            <person name="Richards S."/>
            <person name="Qu C."/>
            <person name="Dillon R."/>
            <person name="Worley K."/>
            <person name="Scherer S."/>
            <person name="Batterton M."/>
            <person name="Taylor A."/>
            <person name="Hawes A."/>
            <person name="Hernandez B."/>
            <person name="Kovar C."/>
            <person name="Mandapat C."/>
            <person name="Pham C."/>
            <person name="Qu C."/>
            <person name="Jing C."/>
            <person name="Bess C."/>
            <person name="Bandaranaike D."/>
            <person name="Ngo D."/>
            <person name="Ongeri F."/>
            <person name="Arias F."/>
            <person name="Lara F."/>
            <person name="Weissenberger G."/>
            <person name="Kamau G."/>
            <person name="Han H."/>
            <person name="Shen H."/>
            <person name="Dinh H."/>
            <person name="Khalil I."/>
            <person name="Jones J."/>
            <person name="Shafer J."/>
            <person name="Jayaseelan J."/>
            <person name="Quiroz J."/>
            <person name="Blankenburg K."/>
            <person name="Nguyen L."/>
            <person name="Jackson L."/>
            <person name="Francisco L."/>
            <person name="Tang L.-Y."/>
            <person name="Pu L.-L."/>
            <person name="Perales L."/>
            <person name="Lorensuhewa L."/>
            <person name="Munidasa M."/>
            <person name="Coyle M."/>
            <person name="Taylor M."/>
            <person name="Puazo M."/>
            <person name="Firestine M."/>
            <person name="Scheel M."/>
            <person name="Javaid M."/>
            <person name="Wang M."/>
            <person name="Li M."/>
            <person name="Tabassum N."/>
            <person name="Saada N."/>
            <person name="Osuji N."/>
            <person name="Aqrawi P."/>
            <person name="Fu Q."/>
            <person name="Thornton R."/>
            <person name="Raj R."/>
            <person name="Goodspeed R."/>
            <person name="Mata R."/>
            <person name="Najjar R."/>
            <person name="Gubbala S."/>
            <person name="Lee S."/>
            <person name="Denson S."/>
            <person name="Patil S."/>
            <person name="Macmil S."/>
            <person name="Qi S."/>
            <person name="Matskevitch T."/>
            <person name="Palculict T."/>
            <person name="Mathew T."/>
            <person name="Vee V."/>
            <person name="Velamala V."/>
            <person name="Korchina V."/>
            <person name="Cai W."/>
            <person name="Liu W."/>
            <person name="Dai W."/>
            <person name="Zou X."/>
            <person name="Zhu Y."/>
            <person name="Zhang Y."/>
            <person name="Wu Y.-Q."/>
            <person name="Xin Y."/>
            <person name="Nazarath L."/>
            <person name="Kovar C."/>
            <person name="Han Y."/>
            <person name="Muzny D."/>
            <person name="Gibbs R."/>
        </authorList>
    </citation>
    <scope>NUCLEOTIDE SEQUENCE [LARGE SCALE GENOMIC DNA]</scope>
    <source>
        <strain evidence="6">Jacobina</strain>
    </source>
</reference>
<dbReference type="InterPro" id="IPR029071">
    <property type="entry name" value="Ubiquitin-like_domsf"/>
</dbReference>
<dbReference type="EMBL" id="AJWK01025666">
    <property type="status" value="NOT_ANNOTATED_CDS"/>
    <property type="molecule type" value="Genomic_DNA"/>
</dbReference>
<dbReference type="InterPro" id="IPR048944">
    <property type="entry name" value="RASSF8_RA"/>
</dbReference>
<sequence length="541" mass="60776">MELKVWVEGIQRIVCGVTEATTCQDVVFALAHATGKVGRFTLIERWRNNERLLAPTENPLKILMKWGEYSSDVQFILQRSDQPKTPAMQSPQQILRQQQRQQEQPNTDLAQSVLVSSPSSSDRLKENMSPLERGRETRKSFTSGGSIDLKSENIGIVRGVPQKSPTPPKTSITPVHTPQGSNEPLYAGVVKPTQSSAATVAKSGEFTSADIRNALDRKTSAAPVFAAGSCESVLEGGSTEMVIKNGPPISSNGALVPPPYRDPPPPRNSPLQKTEPPRSVAGGSLELMEAQYLHNGAQYRDLIQLIKLQREKISIQQADLTKYDAEIVYLENKEREQSQQLEAIAREISKTDQIFRQGNEQYVEEENELVRQQEKTLKSEITLLRSKLANCETELLQCKNKIRHLMDDIQIEQRALNRQFDTRYVKRQQMERQIVVEVDRIQAEIEQVIKTAESSNKTMENLKKEVSFIETAIAEKKKQVEHLVNEMKEVNLQSLAVAPSEEIRHLLEGSNRPGSTRRIIGSPRQLENAVPTSKNPHGVWV</sequence>
<dbReference type="Pfam" id="PF21712">
    <property type="entry name" value="RASSF8-10_RA"/>
    <property type="match status" value="1"/>
</dbReference>
<dbReference type="InterPro" id="IPR048945">
    <property type="entry name" value="RASSF8/10_RA"/>
</dbReference>
<proteinExistence type="predicted"/>
<keyword evidence="6" id="KW-1185">Reference proteome</keyword>
<feature type="coiled-coil region" evidence="1">
    <location>
        <begin position="355"/>
        <end position="408"/>
    </location>
</feature>
<evidence type="ECO:0000313" key="5">
    <source>
        <dbReference type="EnsemblMetazoa" id="LLOJ007715-PA"/>
    </source>
</evidence>
<evidence type="ECO:0000256" key="2">
    <source>
        <dbReference type="SAM" id="MobiDB-lite"/>
    </source>
</evidence>
<dbReference type="PANTHER" id="PTHR15286:SF6">
    <property type="entry name" value="GH01133P"/>
    <property type="match status" value="1"/>
</dbReference>
<evidence type="ECO:0000313" key="4">
    <source>
        <dbReference type="EMBL" id="MBC1175608.1"/>
    </source>
</evidence>